<comment type="caution">
    <text evidence="1">The sequence shown here is derived from an EMBL/GenBank/DDBJ whole genome shotgun (WGS) entry which is preliminary data.</text>
</comment>
<dbReference type="Proteomes" id="UP001597215">
    <property type="component" value="Unassembled WGS sequence"/>
</dbReference>
<name>A0ABW4M8C3_9SPHN</name>
<dbReference type="RefSeq" id="WP_381510437.1">
    <property type="nucleotide sequence ID" value="NZ_JBHUEL010000001.1"/>
</dbReference>
<dbReference type="EMBL" id="JBHUEL010000001">
    <property type="protein sequence ID" value="MFD1765274.1"/>
    <property type="molecule type" value="Genomic_DNA"/>
</dbReference>
<accession>A0ABW4M8C3</accession>
<organism evidence="1 2">
    <name type="scientific">Sphingorhabdus buctiana</name>
    <dbReference type="NCBI Taxonomy" id="1508805"/>
    <lineage>
        <taxon>Bacteria</taxon>
        <taxon>Pseudomonadati</taxon>
        <taxon>Pseudomonadota</taxon>
        <taxon>Alphaproteobacteria</taxon>
        <taxon>Sphingomonadales</taxon>
        <taxon>Sphingomonadaceae</taxon>
        <taxon>Sphingorhabdus</taxon>
    </lineage>
</organism>
<proteinExistence type="predicted"/>
<reference evidence="2" key="1">
    <citation type="journal article" date="2019" name="Int. J. Syst. Evol. Microbiol.">
        <title>The Global Catalogue of Microorganisms (GCM) 10K type strain sequencing project: providing services to taxonomists for standard genome sequencing and annotation.</title>
        <authorList>
            <consortium name="The Broad Institute Genomics Platform"/>
            <consortium name="The Broad Institute Genome Sequencing Center for Infectious Disease"/>
            <person name="Wu L."/>
            <person name="Ma J."/>
        </authorList>
    </citation>
    <scope>NUCLEOTIDE SEQUENCE [LARGE SCALE GENOMIC DNA]</scope>
    <source>
        <strain evidence="2">CGMCC 1.12449</strain>
    </source>
</reference>
<keyword evidence="2" id="KW-1185">Reference proteome</keyword>
<protein>
    <submittedName>
        <fullName evidence="1">Uncharacterized protein</fullName>
    </submittedName>
</protein>
<gene>
    <name evidence="1" type="ORF">ACFSAG_00260</name>
</gene>
<evidence type="ECO:0000313" key="2">
    <source>
        <dbReference type="Proteomes" id="UP001597215"/>
    </source>
</evidence>
<evidence type="ECO:0000313" key="1">
    <source>
        <dbReference type="EMBL" id="MFD1765274.1"/>
    </source>
</evidence>
<sequence length="73" mass="7714">MTTCPKDAGRSPLRARLCSIENANRLAVQVADDAQSDTVVVRTGNPVQPYRVVLANCAVAGNIVSRTVKCSQG</sequence>